<evidence type="ECO:0000256" key="1">
    <source>
        <dbReference type="SAM" id="Phobius"/>
    </source>
</evidence>
<feature type="transmembrane region" description="Helical" evidence="1">
    <location>
        <begin position="46"/>
        <end position="66"/>
    </location>
</feature>
<proteinExistence type="predicted"/>
<name>V4Q734_9CAUL</name>
<gene>
    <name evidence="2" type="ORF">ABENE_04785</name>
</gene>
<dbReference type="STRING" id="1121022.GCA_000376105_02762"/>
<reference evidence="2 3" key="1">
    <citation type="journal article" date="2014" name="Nature">
        <title>Sequential evolution of bacterial morphology by co-option of a developmental regulator.</title>
        <authorList>
            <person name="Jiang C."/>
            <person name="Brown P.J."/>
            <person name="Ducret A."/>
            <person name="Brun Y.V."/>
        </authorList>
    </citation>
    <scope>NUCLEOTIDE SEQUENCE [LARGE SCALE GENOMIC DNA]</scope>
    <source>
        <strain evidence="2 3">DSM 16100</strain>
    </source>
</reference>
<evidence type="ECO:0000313" key="3">
    <source>
        <dbReference type="Proteomes" id="UP000017837"/>
    </source>
</evidence>
<accession>V4Q734</accession>
<dbReference type="EMBL" id="AWGB01000007">
    <property type="protein sequence ID" value="ESQ93635.1"/>
    <property type="molecule type" value="Genomic_DNA"/>
</dbReference>
<dbReference type="AlphaFoldDB" id="V4Q734"/>
<keyword evidence="1" id="KW-1133">Transmembrane helix</keyword>
<organism evidence="2 3">
    <name type="scientific">Asticcacaulis benevestitus DSM 16100 = ATCC BAA-896</name>
    <dbReference type="NCBI Taxonomy" id="1121022"/>
    <lineage>
        <taxon>Bacteria</taxon>
        <taxon>Pseudomonadati</taxon>
        <taxon>Pseudomonadota</taxon>
        <taxon>Alphaproteobacteria</taxon>
        <taxon>Caulobacterales</taxon>
        <taxon>Caulobacteraceae</taxon>
        <taxon>Asticcacaulis</taxon>
    </lineage>
</organism>
<dbReference type="eggNOG" id="ENOG5033F7B">
    <property type="taxonomic scope" value="Bacteria"/>
</dbReference>
<keyword evidence="1" id="KW-0812">Transmembrane</keyword>
<sequence length="76" mass="8583">MRGMELSLTLTVILASASAILTAFFGYMGARPLDIRKGPRMVPWRFLMILAFTVSLFMVVHLLNLLGIQTKPPERY</sequence>
<dbReference type="Proteomes" id="UP000017837">
    <property type="component" value="Unassembled WGS sequence"/>
</dbReference>
<keyword evidence="1" id="KW-0472">Membrane</keyword>
<comment type="caution">
    <text evidence="2">The sequence shown here is derived from an EMBL/GenBank/DDBJ whole genome shotgun (WGS) entry which is preliminary data.</text>
</comment>
<protein>
    <submittedName>
        <fullName evidence="2">Uncharacterized protein</fullName>
    </submittedName>
</protein>
<dbReference type="PATRIC" id="fig|1121022.4.peg.951"/>
<evidence type="ECO:0000313" key="2">
    <source>
        <dbReference type="EMBL" id="ESQ93635.1"/>
    </source>
</evidence>
<keyword evidence="3" id="KW-1185">Reference proteome</keyword>